<dbReference type="InterPro" id="IPR001910">
    <property type="entry name" value="Inosine/uridine_hydrolase_dom"/>
</dbReference>
<keyword evidence="2" id="KW-0326">Glycosidase</keyword>
<dbReference type="SUPFAM" id="SSF53590">
    <property type="entry name" value="Nucleoside hydrolase"/>
    <property type="match status" value="1"/>
</dbReference>
<protein>
    <submittedName>
        <fullName evidence="4">Unannotated protein</fullName>
    </submittedName>
</protein>
<dbReference type="PANTHER" id="PTHR12304:SF4">
    <property type="entry name" value="URIDINE NUCLEOSIDASE"/>
    <property type="match status" value="1"/>
</dbReference>
<sequence>MSRIPIILDCDPGHDDALAIILAAYNPKIDLRGIVTVSGNGAIDKVTYNALSICTLANISVPVAQGSGVSILGSAEAATDIHGETALDGAPLPKPGFELSKESGIELMARLVRESSEPITIVATGPLTNVAILLKLYPELKSKIKEIVFMGGSASRGNRTPYAEFNIWMDPEATDIVLHSGLKLTMCGLDVTHQALVTKEVFTRLEALKTDLSTTIIGLLKFFAQTYNDVFEMPDPPLHDPVAIAVLIDPSVVSSRFVNVEVELDGKYTRGATVVDIYKREERAANATVALELDAKKFWDLMIDAIEAAGKS</sequence>
<dbReference type="GO" id="GO:0005829">
    <property type="term" value="C:cytosol"/>
    <property type="evidence" value="ECO:0007669"/>
    <property type="project" value="TreeGrafter"/>
</dbReference>
<evidence type="ECO:0000256" key="1">
    <source>
        <dbReference type="ARBA" id="ARBA00022801"/>
    </source>
</evidence>
<dbReference type="PANTHER" id="PTHR12304">
    <property type="entry name" value="INOSINE-URIDINE PREFERRING NUCLEOSIDE HYDROLASE"/>
    <property type="match status" value="1"/>
</dbReference>
<dbReference type="EMBL" id="CAFABD010000040">
    <property type="protein sequence ID" value="CAB4821597.1"/>
    <property type="molecule type" value="Genomic_DNA"/>
</dbReference>
<evidence type="ECO:0000313" key="4">
    <source>
        <dbReference type="EMBL" id="CAB4821597.1"/>
    </source>
</evidence>
<dbReference type="Pfam" id="PF01156">
    <property type="entry name" value="IU_nuc_hydro"/>
    <property type="match status" value="1"/>
</dbReference>
<evidence type="ECO:0000259" key="3">
    <source>
        <dbReference type="Pfam" id="PF01156"/>
    </source>
</evidence>
<evidence type="ECO:0000256" key="2">
    <source>
        <dbReference type="ARBA" id="ARBA00023295"/>
    </source>
</evidence>
<name>A0A6J6ZSE5_9ZZZZ</name>
<accession>A0A6J6ZSE5</accession>
<dbReference type="InterPro" id="IPR036452">
    <property type="entry name" value="Ribo_hydro-like"/>
</dbReference>
<organism evidence="4">
    <name type="scientific">freshwater metagenome</name>
    <dbReference type="NCBI Taxonomy" id="449393"/>
    <lineage>
        <taxon>unclassified sequences</taxon>
        <taxon>metagenomes</taxon>
        <taxon>ecological metagenomes</taxon>
    </lineage>
</organism>
<gene>
    <name evidence="4" type="ORF">UFOPK3166_00389</name>
</gene>
<dbReference type="CDD" id="cd02651">
    <property type="entry name" value="nuc_hydro_IU_UC_XIUA"/>
    <property type="match status" value="1"/>
</dbReference>
<dbReference type="Gene3D" id="3.90.245.10">
    <property type="entry name" value="Ribonucleoside hydrolase-like"/>
    <property type="match status" value="1"/>
</dbReference>
<keyword evidence="1" id="KW-0378">Hydrolase</keyword>
<reference evidence="4" key="1">
    <citation type="submission" date="2020-05" db="EMBL/GenBank/DDBJ databases">
        <authorList>
            <person name="Chiriac C."/>
            <person name="Salcher M."/>
            <person name="Ghai R."/>
            <person name="Kavagutti S V."/>
        </authorList>
    </citation>
    <scope>NUCLEOTIDE SEQUENCE</scope>
</reference>
<dbReference type="AlphaFoldDB" id="A0A6J6ZSE5"/>
<dbReference type="GO" id="GO:0008477">
    <property type="term" value="F:purine nucleosidase activity"/>
    <property type="evidence" value="ECO:0007669"/>
    <property type="project" value="TreeGrafter"/>
</dbReference>
<dbReference type="GO" id="GO:0006152">
    <property type="term" value="P:purine nucleoside catabolic process"/>
    <property type="evidence" value="ECO:0007669"/>
    <property type="project" value="TreeGrafter"/>
</dbReference>
<dbReference type="InterPro" id="IPR023186">
    <property type="entry name" value="IUNH"/>
</dbReference>
<proteinExistence type="predicted"/>
<feature type="domain" description="Inosine/uridine-preferring nucleoside hydrolase" evidence="3">
    <location>
        <begin position="6"/>
        <end position="300"/>
    </location>
</feature>